<dbReference type="Proteomes" id="UP000233398">
    <property type="component" value="Unassembled WGS sequence"/>
</dbReference>
<dbReference type="Pfam" id="PF05170">
    <property type="entry name" value="AsmA"/>
    <property type="match status" value="1"/>
</dbReference>
<dbReference type="GO" id="GO:0005886">
    <property type="term" value="C:plasma membrane"/>
    <property type="evidence" value="ECO:0007669"/>
    <property type="project" value="TreeGrafter"/>
</dbReference>
<keyword evidence="1" id="KW-0472">Membrane</keyword>
<dbReference type="AlphaFoldDB" id="A0A2N0VHF0"/>
<feature type="domain" description="AsmA" evidence="2">
    <location>
        <begin position="1"/>
        <end position="175"/>
    </location>
</feature>
<feature type="transmembrane region" description="Helical" evidence="1">
    <location>
        <begin position="7"/>
        <end position="26"/>
    </location>
</feature>
<keyword evidence="1" id="KW-1133">Transmembrane helix</keyword>
<dbReference type="GO" id="GO:0090313">
    <property type="term" value="P:regulation of protein targeting to membrane"/>
    <property type="evidence" value="ECO:0007669"/>
    <property type="project" value="TreeGrafter"/>
</dbReference>
<dbReference type="PANTHER" id="PTHR30441:SF4">
    <property type="entry name" value="PROTEIN ASMA"/>
    <property type="match status" value="1"/>
</dbReference>
<dbReference type="OrthoDB" id="596403at2"/>
<proteinExistence type="predicted"/>
<protein>
    <recommendedName>
        <fullName evidence="2">AsmA domain-containing protein</fullName>
    </recommendedName>
</protein>
<gene>
    <name evidence="3" type="ORF">CWD77_08585</name>
</gene>
<sequence length="1026" mass="113247">MKTFLKIFAGFIILLTIIIVALNLYFTDDRLKGMILPEVRAITGSDVQVENMSLTFFRTFPQFGVELENFLLPTPEGDTLATVDDLIVGVELLPLIRSELSISKLSINRPSISYHIYEDSTSNIDFLLDLADEESAEEEEGMAIDISRFTIREAELTYRDETTRSLFNLSELDADISLRFADLIESTVDAQLGSLSATIDETNYVSNLSLSLNQTSTLDLENEVLTLSEGVFSIRELALNLTGNISNWSSDAPSVDLQFSSSSDNFGELLRLAPPEYDEVLAGLETRGSMRLEGSVSGQITEEDLPQFDLVIDVADGYLQNPDLPDAIEDIIIQVDISNDLATIRDFRARAGDNTITATGTLERPLDDDGVFSVELDGDVDLGTLSRFYPIEEFGVDELAGLLEANANANGRMDQPEEATFSGIFKLTDGRIKYADVPRPIENIEADIEANQDRITINQSGLRAESNQFTMTGSVLNPLNENTRSVDLSANLNFDLATVKEFYPIDEDTLMMRGQLDAQIQLQGEPDPDQIEALLQSSTIELQNGYISHSSVARPLEDITFVAEATGTRLTISNSRFRTGENALVMTGTVSNYLSENPTFDLTFDGNALFDDISTYYPLEPWIQELTGNAVMNLNARGPAGDPTQIALNGSLEVSNVNAIGDSIPLPVTDLQGRLSTTPEVMTLEQFSMNYGSSDFELEGSLRRYLGFLEESHNSEATMPNMTGNYRSRFLNMDEMIDWEEETDEEPLPINLPNLTADVTANIDSLVIFGLPITSITGSGRMNPDELILDESEASMFEGAATGTMIWKVPDPLRTNVQFNGSLTDLRAKAFFRDTGFMGSDSKFHEYISGLFSSEFEYYTELDETAAPDITTTDASGTFGLAEGRIEGHPIQQRLAQFLRADELNRMNLDEFTSTFAIKDTVMTLEDFSLTSDNIGMELEGTQHLVTDAINYKATLFLPERFKRGIATVISNEAAEALQREDGTLAVPVLITGTSEDPQVRPDTSVIQDILRDRAGDALRRIFGGN</sequence>
<keyword evidence="1" id="KW-0812">Transmembrane</keyword>
<evidence type="ECO:0000313" key="3">
    <source>
        <dbReference type="EMBL" id="PKD43613.1"/>
    </source>
</evidence>
<evidence type="ECO:0000313" key="4">
    <source>
        <dbReference type="Proteomes" id="UP000233398"/>
    </source>
</evidence>
<evidence type="ECO:0000256" key="1">
    <source>
        <dbReference type="SAM" id="Phobius"/>
    </source>
</evidence>
<evidence type="ECO:0000259" key="2">
    <source>
        <dbReference type="Pfam" id="PF05170"/>
    </source>
</evidence>
<accession>A0A2N0VHF0</accession>
<comment type="caution">
    <text evidence="3">The sequence shown here is derived from an EMBL/GenBank/DDBJ whole genome shotgun (WGS) entry which is preliminary data.</text>
</comment>
<reference evidence="3 4" key="1">
    <citation type="submission" date="2017-11" db="EMBL/GenBank/DDBJ databases">
        <title>Rhodohalobacter 15182 sp. nov., isolated from a salt lake.</title>
        <authorList>
            <person name="Han S."/>
        </authorList>
    </citation>
    <scope>NUCLEOTIDE SEQUENCE [LARGE SCALE GENOMIC DNA]</scope>
    <source>
        <strain evidence="3 4">15182</strain>
    </source>
</reference>
<keyword evidence="4" id="KW-1185">Reference proteome</keyword>
<dbReference type="PANTHER" id="PTHR30441">
    <property type="entry name" value="DUF748 DOMAIN-CONTAINING PROTEIN"/>
    <property type="match status" value="1"/>
</dbReference>
<dbReference type="InterPro" id="IPR007844">
    <property type="entry name" value="AsmA"/>
</dbReference>
<dbReference type="InterPro" id="IPR052894">
    <property type="entry name" value="AsmA-related"/>
</dbReference>
<dbReference type="EMBL" id="PISP01000002">
    <property type="protein sequence ID" value="PKD43613.1"/>
    <property type="molecule type" value="Genomic_DNA"/>
</dbReference>
<name>A0A2N0VHF0_9BACT</name>
<organism evidence="3 4">
    <name type="scientific">Rhodohalobacter barkolensis</name>
    <dbReference type="NCBI Taxonomy" id="2053187"/>
    <lineage>
        <taxon>Bacteria</taxon>
        <taxon>Pseudomonadati</taxon>
        <taxon>Balneolota</taxon>
        <taxon>Balneolia</taxon>
        <taxon>Balneolales</taxon>
        <taxon>Balneolaceae</taxon>
        <taxon>Rhodohalobacter</taxon>
    </lineage>
</organism>
<dbReference type="RefSeq" id="WP_101073155.1">
    <property type="nucleotide sequence ID" value="NZ_PISP01000002.1"/>
</dbReference>